<dbReference type="InterPro" id="IPR002501">
    <property type="entry name" value="PsdUridine_synth_N"/>
</dbReference>
<evidence type="ECO:0000256" key="1">
    <source>
        <dbReference type="ARBA" id="ARBA00000385"/>
    </source>
</evidence>
<comment type="similarity">
    <text evidence="2 5">Belongs to the pseudouridine synthase TruB family. Type 1 subfamily.</text>
</comment>
<sequence>MSKEDYLSGQVLLIDKPLNWTSFQVVNKLRWEIRQAFNIKKIKVGHAGTLDPLATGLLVICTGKMTKQIDTFQGQVKEYTGTFVIGSTTPSYDLETEINDTFPTDHITETLIYNTTKQFIGDIQQYPPVFSALKKDGKRLYEFARAGEHVDIKPRTVNISEFEITKIDTSTAPSTGAIHIEFRVVCSKGTYIRSLANDFGKALDSGAHLSALRRTKIGDFDVANATSIESFIENLSL</sequence>
<dbReference type="CDD" id="cd02573">
    <property type="entry name" value="PseudoU_synth_EcTruB"/>
    <property type="match status" value="1"/>
</dbReference>
<evidence type="ECO:0000256" key="3">
    <source>
        <dbReference type="ARBA" id="ARBA00022694"/>
    </source>
</evidence>
<evidence type="ECO:0000256" key="2">
    <source>
        <dbReference type="ARBA" id="ARBA00005642"/>
    </source>
</evidence>
<keyword evidence="4 5" id="KW-0413">Isomerase</keyword>
<feature type="active site" description="Nucleophile" evidence="5">
    <location>
        <position position="51"/>
    </location>
</feature>
<evidence type="ECO:0000256" key="5">
    <source>
        <dbReference type="HAMAP-Rule" id="MF_01080"/>
    </source>
</evidence>
<dbReference type="GO" id="GO:0003723">
    <property type="term" value="F:RNA binding"/>
    <property type="evidence" value="ECO:0007669"/>
    <property type="project" value="InterPro"/>
</dbReference>
<comment type="function">
    <text evidence="5">Responsible for synthesis of pseudouridine from uracil-55 in the psi GC loop of transfer RNAs.</text>
</comment>
<dbReference type="GO" id="GO:0160148">
    <property type="term" value="F:tRNA pseudouridine(55) synthase activity"/>
    <property type="evidence" value="ECO:0007669"/>
    <property type="project" value="UniProtKB-EC"/>
</dbReference>
<dbReference type="SUPFAM" id="SSF55120">
    <property type="entry name" value="Pseudouridine synthase"/>
    <property type="match status" value="1"/>
</dbReference>
<dbReference type="PANTHER" id="PTHR13767:SF2">
    <property type="entry name" value="PSEUDOURIDYLATE SYNTHASE TRUB1"/>
    <property type="match status" value="1"/>
</dbReference>
<dbReference type="EMBL" id="CP025791">
    <property type="protein sequence ID" value="AUP81643.1"/>
    <property type="molecule type" value="Genomic_DNA"/>
</dbReference>
<dbReference type="Pfam" id="PF01509">
    <property type="entry name" value="TruB_N"/>
    <property type="match status" value="1"/>
</dbReference>
<feature type="domain" description="Pseudouridine synthase II N-terminal" evidence="6">
    <location>
        <begin position="35"/>
        <end position="192"/>
    </location>
</feature>
<dbReference type="GO" id="GO:1990481">
    <property type="term" value="P:mRNA pseudouridine synthesis"/>
    <property type="evidence" value="ECO:0007669"/>
    <property type="project" value="TreeGrafter"/>
</dbReference>
<evidence type="ECO:0000256" key="4">
    <source>
        <dbReference type="ARBA" id="ARBA00023235"/>
    </source>
</evidence>
<dbReference type="KEGG" id="fek:C1H87_14685"/>
<dbReference type="HAMAP" id="MF_01080">
    <property type="entry name" value="TruB_bact"/>
    <property type="match status" value="1"/>
</dbReference>
<dbReference type="Gene3D" id="3.30.2350.10">
    <property type="entry name" value="Pseudouridine synthase"/>
    <property type="match status" value="1"/>
</dbReference>
<reference evidence="8 9" key="1">
    <citation type="submission" date="2018-01" db="EMBL/GenBank/DDBJ databases">
        <title>Complete genome sequence of Flavivirga eckloniae ECD14 isolated from seaweed Ecklonia cava.</title>
        <authorList>
            <person name="Lee J.H."/>
            <person name="Baik K.S."/>
            <person name="Seong C.N."/>
        </authorList>
    </citation>
    <scope>NUCLEOTIDE SEQUENCE [LARGE SCALE GENOMIC DNA]</scope>
    <source>
        <strain evidence="8 9">ECD14</strain>
    </source>
</reference>
<protein>
    <recommendedName>
        <fullName evidence="5">tRNA pseudouridine synthase B</fullName>
        <ecNumber evidence="5">5.4.99.25</ecNumber>
    </recommendedName>
    <alternativeName>
        <fullName evidence="5">tRNA pseudouridine(55) synthase</fullName>
        <shortName evidence="5">Psi55 synthase</shortName>
    </alternativeName>
    <alternativeName>
        <fullName evidence="5">tRNA pseudouridylate synthase</fullName>
    </alternativeName>
    <alternativeName>
        <fullName evidence="5">tRNA-uridine isomerase</fullName>
    </alternativeName>
</protein>
<proteinExistence type="inferred from homology"/>
<organism evidence="8 9">
    <name type="scientific">Flavivirga eckloniae</name>
    <dbReference type="NCBI Taxonomy" id="1803846"/>
    <lineage>
        <taxon>Bacteria</taxon>
        <taxon>Pseudomonadati</taxon>
        <taxon>Bacteroidota</taxon>
        <taxon>Flavobacteriia</taxon>
        <taxon>Flavobacteriales</taxon>
        <taxon>Flavobacteriaceae</taxon>
        <taxon>Flavivirga</taxon>
    </lineage>
</organism>
<dbReference type="NCBIfam" id="TIGR00431">
    <property type="entry name" value="TruB"/>
    <property type="match status" value="1"/>
</dbReference>
<evidence type="ECO:0000259" key="7">
    <source>
        <dbReference type="Pfam" id="PF16198"/>
    </source>
</evidence>
<evidence type="ECO:0000259" key="6">
    <source>
        <dbReference type="Pfam" id="PF01509"/>
    </source>
</evidence>
<dbReference type="GO" id="GO:0031119">
    <property type="term" value="P:tRNA pseudouridine synthesis"/>
    <property type="evidence" value="ECO:0007669"/>
    <property type="project" value="UniProtKB-UniRule"/>
</dbReference>
<comment type="catalytic activity">
    <reaction evidence="1 5">
        <text>uridine(55) in tRNA = pseudouridine(55) in tRNA</text>
        <dbReference type="Rhea" id="RHEA:42532"/>
        <dbReference type="Rhea" id="RHEA-COMP:10101"/>
        <dbReference type="Rhea" id="RHEA-COMP:10102"/>
        <dbReference type="ChEBI" id="CHEBI:65314"/>
        <dbReference type="ChEBI" id="CHEBI:65315"/>
        <dbReference type="EC" id="5.4.99.25"/>
    </reaction>
</comment>
<keyword evidence="9" id="KW-1185">Reference proteome</keyword>
<dbReference type="InterPro" id="IPR014780">
    <property type="entry name" value="tRNA_psdUridine_synth_TruB"/>
</dbReference>
<evidence type="ECO:0000313" key="9">
    <source>
        <dbReference type="Proteomes" id="UP000235826"/>
    </source>
</evidence>
<feature type="domain" description="tRNA pseudouridylate synthase B C-terminal" evidence="7">
    <location>
        <begin position="193"/>
        <end position="231"/>
    </location>
</feature>
<dbReference type="EC" id="5.4.99.25" evidence="5"/>
<dbReference type="OrthoDB" id="9802309at2"/>
<keyword evidence="3 5" id="KW-0819">tRNA processing</keyword>
<dbReference type="InterPro" id="IPR032819">
    <property type="entry name" value="TruB_C"/>
</dbReference>
<evidence type="ECO:0000313" key="8">
    <source>
        <dbReference type="EMBL" id="AUP81643.1"/>
    </source>
</evidence>
<gene>
    <name evidence="5 8" type="primary">truB</name>
    <name evidence="8" type="ORF">C1H87_14685</name>
</gene>
<dbReference type="InterPro" id="IPR020103">
    <property type="entry name" value="PsdUridine_synth_cat_dom_sf"/>
</dbReference>
<dbReference type="PANTHER" id="PTHR13767">
    <property type="entry name" value="TRNA-PSEUDOURIDINE SYNTHASE"/>
    <property type="match status" value="1"/>
</dbReference>
<accession>A0A2K9PX74</accession>
<dbReference type="AlphaFoldDB" id="A0A2K9PX74"/>
<dbReference type="Proteomes" id="UP000235826">
    <property type="component" value="Chromosome"/>
</dbReference>
<name>A0A2K9PX74_9FLAO</name>
<dbReference type="Pfam" id="PF16198">
    <property type="entry name" value="TruB_C_2"/>
    <property type="match status" value="1"/>
</dbReference>